<evidence type="ECO:0000256" key="1">
    <source>
        <dbReference type="SAM" id="SignalP"/>
    </source>
</evidence>
<keyword evidence="3" id="KW-1185">Reference proteome</keyword>
<protein>
    <submittedName>
        <fullName evidence="2">Uncharacterized protein</fullName>
    </submittedName>
</protein>
<feature type="chain" id="PRO_5045062812" evidence="1">
    <location>
        <begin position="20"/>
        <end position="98"/>
    </location>
</feature>
<accession>A0ABV9QNN3</accession>
<evidence type="ECO:0000313" key="3">
    <source>
        <dbReference type="Proteomes" id="UP001595886"/>
    </source>
</evidence>
<reference evidence="3" key="1">
    <citation type="journal article" date="2019" name="Int. J. Syst. Evol. Microbiol.">
        <title>The Global Catalogue of Microorganisms (GCM) 10K type strain sequencing project: providing services to taxonomists for standard genome sequencing and annotation.</title>
        <authorList>
            <consortium name="The Broad Institute Genomics Platform"/>
            <consortium name="The Broad Institute Genome Sequencing Center for Infectious Disease"/>
            <person name="Wu L."/>
            <person name="Ma J."/>
        </authorList>
    </citation>
    <scope>NUCLEOTIDE SEQUENCE [LARGE SCALE GENOMIC DNA]</scope>
    <source>
        <strain evidence="3">CCUG 30340</strain>
    </source>
</reference>
<comment type="caution">
    <text evidence="2">The sequence shown here is derived from an EMBL/GenBank/DDBJ whole genome shotgun (WGS) entry which is preliminary data.</text>
</comment>
<feature type="signal peptide" evidence="1">
    <location>
        <begin position="1"/>
        <end position="19"/>
    </location>
</feature>
<dbReference type="EMBL" id="JBHSHD010000002">
    <property type="protein sequence ID" value="MFC4818928.1"/>
    <property type="molecule type" value="Genomic_DNA"/>
</dbReference>
<keyword evidence="1" id="KW-0732">Signal</keyword>
<gene>
    <name evidence="2" type="ORF">ACFO6Q_01250</name>
</gene>
<dbReference type="Proteomes" id="UP001595886">
    <property type="component" value="Unassembled WGS sequence"/>
</dbReference>
<evidence type="ECO:0000313" key="2">
    <source>
        <dbReference type="EMBL" id="MFC4818928.1"/>
    </source>
</evidence>
<name>A0ABV9QNN3_9GAMM</name>
<dbReference type="RefSeq" id="WP_380018664.1">
    <property type="nucleotide sequence ID" value="NZ_JBHSHD010000002.1"/>
</dbReference>
<sequence>MKRAAAALAVAALAATAQASEICYAPAEGAATTPTADTVFACPVAGSHTIDQLAQLGWRVVALKPVSLGGTQTAAQLLLRRAAATDAIFADGFERRGP</sequence>
<organism evidence="2 3">
    <name type="scientific">Dokdonella ginsengisoli</name>
    <dbReference type="NCBI Taxonomy" id="363846"/>
    <lineage>
        <taxon>Bacteria</taxon>
        <taxon>Pseudomonadati</taxon>
        <taxon>Pseudomonadota</taxon>
        <taxon>Gammaproteobacteria</taxon>
        <taxon>Lysobacterales</taxon>
        <taxon>Rhodanobacteraceae</taxon>
        <taxon>Dokdonella</taxon>
    </lineage>
</organism>
<proteinExistence type="predicted"/>